<evidence type="ECO:0000313" key="2">
    <source>
        <dbReference type="EMBL" id="KDN22481.1"/>
    </source>
</evidence>
<dbReference type="EMBL" id="JMQI01000019">
    <property type="protein sequence ID" value="KDN22481.1"/>
    <property type="molecule type" value="Genomic_DNA"/>
</dbReference>
<dbReference type="RefSeq" id="WP_043778427.1">
    <property type="nucleotide sequence ID" value="NZ_JMQI01000019.1"/>
</dbReference>
<name>A0A066U4T6_9PSEU</name>
<reference evidence="2 3" key="1">
    <citation type="submission" date="2014-05" db="EMBL/GenBank/DDBJ databases">
        <title>Draft genome sequence of Amycolatopsis rifamycinica DSM 46095.</title>
        <authorList>
            <person name="Lal R."/>
            <person name="Saxena A."/>
            <person name="Kumari R."/>
            <person name="Mukherjee U."/>
            <person name="Singh P."/>
            <person name="Sangwan N."/>
            <person name="Mahato N.K."/>
        </authorList>
    </citation>
    <scope>NUCLEOTIDE SEQUENCE [LARGE SCALE GENOMIC DNA]</scope>
    <source>
        <strain evidence="2 3">DSM 46095</strain>
    </source>
</reference>
<evidence type="ECO:0000259" key="1">
    <source>
        <dbReference type="Pfam" id="PF05368"/>
    </source>
</evidence>
<keyword evidence="3" id="KW-1185">Reference proteome</keyword>
<dbReference type="Pfam" id="PF05368">
    <property type="entry name" value="NmrA"/>
    <property type="match status" value="1"/>
</dbReference>
<dbReference type="InterPro" id="IPR052718">
    <property type="entry name" value="NmrA-type_oxidoreductase"/>
</dbReference>
<dbReference type="SUPFAM" id="SSF51735">
    <property type="entry name" value="NAD(P)-binding Rossmann-fold domains"/>
    <property type="match status" value="1"/>
</dbReference>
<dbReference type="STRING" id="287986.DV20_09510"/>
<protein>
    <submittedName>
        <fullName evidence="2">Quinone oxidoreductase</fullName>
    </submittedName>
</protein>
<dbReference type="eggNOG" id="COG0702">
    <property type="taxonomic scope" value="Bacteria"/>
</dbReference>
<dbReference type="OrthoDB" id="5510591at2"/>
<dbReference type="PANTHER" id="PTHR47129:SF1">
    <property type="entry name" value="NMRA-LIKE DOMAIN-CONTAINING PROTEIN"/>
    <property type="match status" value="1"/>
</dbReference>
<sequence>MIVVTGATGHLGRLVVEGLLEKLPADQVVAAVRTPEKAADLAERGVEVRRADYSDPESLVAALKGADKVLLVSSSEVGQRVAQHQAVVDAAGQAGVRHLVYTSAPRATTSALVLAPEHKATEELIQASGLPATILRNNWYNENYADTIKQAAQTGSFVGSAGDGRVASATRADYAAAAVAVLTGEGHEGKIYELAGDATWTNADLAAEIGKATGREITYVDLPADEHVKALTDAGLPEQVAGFLAALDAGIKDGLLAETTPDLRTLIGRPSTPIGVTVAEVVGTL</sequence>
<evidence type="ECO:0000313" key="3">
    <source>
        <dbReference type="Proteomes" id="UP000027345"/>
    </source>
</evidence>
<feature type="domain" description="NmrA-like" evidence="1">
    <location>
        <begin position="2"/>
        <end position="244"/>
    </location>
</feature>
<dbReference type="CDD" id="cd05269">
    <property type="entry name" value="TMR_SDR_a"/>
    <property type="match status" value="1"/>
</dbReference>
<accession>A0A066U4T6</accession>
<dbReference type="AlphaFoldDB" id="A0A066U4T6"/>
<proteinExistence type="predicted"/>
<dbReference type="InterPro" id="IPR036291">
    <property type="entry name" value="NAD(P)-bd_dom_sf"/>
</dbReference>
<dbReference type="Gene3D" id="3.90.25.10">
    <property type="entry name" value="UDP-galactose 4-epimerase, domain 1"/>
    <property type="match status" value="1"/>
</dbReference>
<dbReference type="Proteomes" id="UP000027345">
    <property type="component" value="Unassembled WGS sequence"/>
</dbReference>
<dbReference type="Gene3D" id="3.40.50.720">
    <property type="entry name" value="NAD(P)-binding Rossmann-like Domain"/>
    <property type="match status" value="1"/>
</dbReference>
<dbReference type="PANTHER" id="PTHR47129">
    <property type="entry name" value="QUINONE OXIDOREDUCTASE 2"/>
    <property type="match status" value="1"/>
</dbReference>
<organism evidence="2 3">
    <name type="scientific">Amycolatopsis rifamycinica</name>
    <dbReference type="NCBI Taxonomy" id="287986"/>
    <lineage>
        <taxon>Bacteria</taxon>
        <taxon>Bacillati</taxon>
        <taxon>Actinomycetota</taxon>
        <taxon>Actinomycetes</taxon>
        <taxon>Pseudonocardiales</taxon>
        <taxon>Pseudonocardiaceae</taxon>
        <taxon>Amycolatopsis</taxon>
    </lineage>
</organism>
<gene>
    <name evidence="2" type="ORF">DV20_09510</name>
</gene>
<dbReference type="InterPro" id="IPR008030">
    <property type="entry name" value="NmrA-like"/>
</dbReference>
<comment type="caution">
    <text evidence="2">The sequence shown here is derived from an EMBL/GenBank/DDBJ whole genome shotgun (WGS) entry which is preliminary data.</text>
</comment>